<keyword evidence="4" id="KW-0574">Periplasm</keyword>
<evidence type="ECO:0000259" key="7">
    <source>
        <dbReference type="PROSITE" id="PS50914"/>
    </source>
</evidence>
<dbReference type="AlphaFoldDB" id="A0A6G8IJG8"/>
<gene>
    <name evidence="8" type="ORF">G9Q37_14395</name>
</gene>
<dbReference type="PROSITE" id="PS50914">
    <property type="entry name" value="BON"/>
    <property type="match status" value="1"/>
</dbReference>
<evidence type="ECO:0000256" key="1">
    <source>
        <dbReference type="ARBA" id="ARBA00004418"/>
    </source>
</evidence>
<evidence type="ECO:0000256" key="2">
    <source>
        <dbReference type="ARBA" id="ARBA00022729"/>
    </source>
</evidence>
<reference evidence="8 9" key="1">
    <citation type="submission" date="2020-03" db="EMBL/GenBank/DDBJ databases">
        <title>Hydrogenophaga sp. nov. isolated from cyanobacterial mat.</title>
        <authorList>
            <person name="Thorat V."/>
            <person name="Kirdat K."/>
            <person name="Tiwarekar B."/>
            <person name="Costa E.D."/>
            <person name="Yadav A."/>
        </authorList>
    </citation>
    <scope>NUCLEOTIDE SEQUENCE [LARGE SCALE GENOMIC DNA]</scope>
    <source>
        <strain evidence="8 9">BA0156</strain>
    </source>
</reference>
<evidence type="ECO:0000256" key="4">
    <source>
        <dbReference type="ARBA" id="ARBA00022764"/>
    </source>
</evidence>
<dbReference type="FunFam" id="3.30.1340.30:FF:000001">
    <property type="entry name" value="Molecular chaperone OsmY"/>
    <property type="match status" value="1"/>
</dbReference>
<dbReference type="Proteomes" id="UP000503162">
    <property type="component" value="Chromosome"/>
</dbReference>
<dbReference type="RefSeq" id="WP_166228151.1">
    <property type="nucleotide sequence ID" value="NZ_CP049989.1"/>
</dbReference>
<keyword evidence="3" id="KW-0677">Repeat</keyword>
<dbReference type="InterPro" id="IPR014004">
    <property type="entry name" value="Transpt-assoc_nodulatn_dom_bac"/>
</dbReference>
<feature type="signal peptide" evidence="6">
    <location>
        <begin position="1"/>
        <end position="25"/>
    </location>
</feature>
<sequence>MKLTHALLAASAAVLVIQTTGCAVARDQQSVGAYIDDATITTRVKAKFAEDKTVSAMAINVETLNGTVQLSGFAKTNAEKSAAAQLASSVSGVKSVRNDIVVR</sequence>
<dbReference type="KEGG" id="hcz:G9Q37_14395"/>
<dbReference type="InterPro" id="IPR051686">
    <property type="entry name" value="Lipoprotein_DolP"/>
</dbReference>
<evidence type="ECO:0000313" key="8">
    <source>
        <dbReference type="EMBL" id="QIM53259.1"/>
    </source>
</evidence>
<dbReference type="PANTHER" id="PTHR34606:SF16">
    <property type="entry name" value="BON DOMAIN-CONTAINING PROTEIN"/>
    <property type="match status" value="1"/>
</dbReference>
<dbReference type="SMART" id="SM00749">
    <property type="entry name" value="BON"/>
    <property type="match status" value="1"/>
</dbReference>
<dbReference type="Pfam" id="PF04972">
    <property type="entry name" value="BON"/>
    <property type="match status" value="1"/>
</dbReference>
<comment type="subcellular location">
    <subcellularLocation>
        <location evidence="1">Periplasm</location>
    </subcellularLocation>
</comment>
<protein>
    <recommendedName>
        <fullName evidence="5">Osmotically-inducible protein Y</fullName>
    </recommendedName>
</protein>
<evidence type="ECO:0000256" key="3">
    <source>
        <dbReference type="ARBA" id="ARBA00022737"/>
    </source>
</evidence>
<feature type="chain" id="PRO_5026316346" description="Osmotically-inducible protein Y" evidence="6">
    <location>
        <begin position="26"/>
        <end position="103"/>
    </location>
</feature>
<dbReference type="EMBL" id="CP049989">
    <property type="protein sequence ID" value="QIM53259.1"/>
    <property type="molecule type" value="Genomic_DNA"/>
</dbReference>
<feature type="domain" description="BON" evidence="7">
    <location>
        <begin position="36"/>
        <end position="103"/>
    </location>
</feature>
<evidence type="ECO:0000256" key="5">
    <source>
        <dbReference type="ARBA" id="ARBA00070588"/>
    </source>
</evidence>
<keyword evidence="2 6" id="KW-0732">Signal</keyword>
<organism evidence="8 9">
    <name type="scientific">Hydrogenophaga crocea</name>
    <dbReference type="NCBI Taxonomy" id="2716225"/>
    <lineage>
        <taxon>Bacteria</taxon>
        <taxon>Pseudomonadati</taxon>
        <taxon>Pseudomonadota</taxon>
        <taxon>Betaproteobacteria</taxon>
        <taxon>Burkholderiales</taxon>
        <taxon>Comamonadaceae</taxon>
        <taxon>Hydrogenophaga</taxon>
    </lineage>
</organism>
<dbReference type="InterPro" id="IPR007055">
    <property type="entry name" value="BON_dom"/>
</dbReference>
<dbReference type="PANTHER" id="PTHR34606">
    <property type="entry name" value="BON DOMAIN-CONTAINING PROTEIN"/>
    <property type="match status" value="1"/>
</dbReference>
<proteinExistence type="predicted"/>
<accession>A0A6G8IJG8</accession>
<evidence type="ECO:0000256" key="6">
    <source>
        <dbReference type="SAM" id="SignalP"/>
    </source>
</evidence>
<dbReference type="GO" id="GO:0042597">
    <property type="term" value="C:periplasmic space"/>
    <property type="evidence" value="ECO:0007669"/>
    <property type="project" value="UniProtKB-SubCell"/>
</dbReference>
<evidence type="ECO:0000313" key="9">
    <source>
        <dbReference type="Proteomes" id="UP000503162"/>
    </source>
</evidence>
<keyword evidence="9" id="KW-1185">Reference proteome</keyword>
<dbReference type="Gene3D" id="3.30.1340.30">
    <property type="match status" value="1"/>
</dbReference>
<name>A0A6G8IJG8_9BURK</name>